<dbReference type="InterPro" id="IPR036390">
    <property type="entry name" value="WH_DNA-bd_sf"/>
</dbReference>
<proteinExistence type="predicted"/>
<dbReference type="InterPro" id="IPR016032">
    <property type="entry name" value="Sig_transdc_resp-reg_C-effctor"/>
</dbReference>
<dbReference type="GO" id="GO:0003677">
    <property type="term" value="F:DNA binding"/>
    <property type="evidence" value="ECO:0007669"/>
    <property type="project" value="InterPro"/>
</dbReference>
<evidence type="ECO:0000259" key="1">
    <source>
        <dbReference type="SMART" id="SM00421"/>
    </source>
</evidence>
<protein>
    <recommendedName>
        <fullName evidence="1">HTH luxR-type domain-containing protein</fullName>
    </recommendedName>
</protein>
<evidence type="ECO:0000313" key="2">
    <source>
        <dbReference type="EMBL" id="MBO0515017.1"/>
    </source>
</evidence>
<keyword evidence="3" id="KW-1185">Reference proteome</keyword>
<sequence>MNRCTNRGKGFRTTIWAGPLLPLAPTGQDPFMSQLTAAGIDPFDESVYRAILVRRTAAPADLADDLGCSVERAARALDRLRENGLVGRLSGQRRRYAAIEPGAAVDALVRSRTDELDGVRSAAGELSRLFTAARQGDSEQIEVVHGSEALGRWFVTLQQEARDEVITLDRPPYALTTSNPVEATALSRGVRYRAVYAPEALEWPGVLGDIRELVAHGEVARVLPGLRIKLAIADRRLALMPLSLDFAAADEVRAAVIRPSALLDGLIDYWELCWREATPLGAPADDPLDEEDRQMLTLLVSGLKDEAIARQLGWSVRTMRRRISRLHGELGAANRFQAGVIAARRGLIGDAP</sequence>
<reference evidence="2" key="1">
    <citation type="submission" date="2021-03" db="EMBL/GenBank/DDBJ databases">
        <title>Streptomyces poriferae sp. nov., a novel marine sponge-derived Actinobacteria species with anti-MRSA activity.</title>
        <authorList>
            <person name="Sandoval-Powers M."/>
            <person name="Kralova S."/>
            <person name="Nguyen G.-S."/>
            <person name="Fawwal D."/>
            <person name="Degnes K."/>
            <person name="Klinkenberg G."/>
            <person name="Sletta H."/>
            <person name="Wentzel A."/>
            <person name="Liles M.R."/>
        </authorList>
    </citation>
    <scope>NUCLEOTIDE SEQUENCE</scope>
    <source>
        <strain evidence="2">DSM 41794</strain>
    </source>
</reference>
<dbReference type="GO" id="GO:0006355">
    <property type="term" value="P:regulation of DNA-templated transcription"/>
    <property type="evidence" value="ECO:0007669"/>
    <property type="project" value="InterPro"/>
</dbReference>
<organism evidence="2 3">
    <name type="scientific">Streptomyces beijiangensis</name>
    <dbReference type="NCBI Taxonomy" id="163361"/>
    <lineage>
        <taxon>Bacteria</taxon>
        <taxon>Bacillati</taxon>
        <taxon>Actinomycetota</taxon>
        <taxon>Actinomycetes</taxon>
        <taxon>Kitasatosporales</taxon>
        <taxon>Streptomycetaceae</taxon>
        <taxon>Streptomyces</taxon>
    </lineage>
</organism>
<dbReference type="InterPro" id="IPR002831">
    <property type="entry name" value="Tscrpt_reg_TrmB_N"/>
</dbReference>
<dbReference type="InterPro" id="IPR000792">
    <property type="entry name" value="Tscrpt_reg_LuxR_C"/>
</dbReference>
<dbReference type="InterPro" id="IPR051797">
    <property type="entry name" value="TrmB-like"/>
</dbReference>
<dbReference type="PANTHER" id="PTHR34293">
    <property type="entry name" value="HTH-TYPE TRANSCRIPTIONAL REGULATOR TRMBL2"/>
    <property type="match status" value="1"/>
</dbReference>
<dbReference type="Pfam" id="PF01978">
    <property type="entry name" value="TrmB"/>
    <property type="match status" value="1"/>
</dbReference>
<feature type="domain" description="HTH luxR-type" evidence="1">
    <location>
        <begin position="285"/>
        <end position="342"/>
    </location>
</feature>
<dbReference type="PANTHER" id="PTHR34293:SF1">
    <property type="entry name" value="HTH-TYPE TRANSCRIPTIONAL REGULATOR TRMBL2"/>
    <property type="match status" value="1"/>
</dbReference>
<dbReference type="Proteomes" id="UP000664167">
    <property type="component" value="Unassembled WGS sequence"/>
</dbReference>
<evidence type="ECO:0000313" key="3">
    <source>
        <dbReference type="Proteomes" id="UP000664167"/>
    </source>
</evidence>
<dbReference type="EMBL" id="JAFLRJ010000251">
    <property type="protein sequence ID" value="MBO0515017.1"/>
    <property type="molecule type" value="Genomic_DNA"/>
</dbReference>
<dbReference type="SMART" id="SM00421">
    <property type="entry name" value="HTH_LUXR"/>
    <property type="match status" value="1"/>
</dbReference>
<accession>A0A939FAF7</accession>
<gene>
    <name evidence="2" type="ORF">J0695_24945</name>
</gene>
<name>A0A939FAF7_9ACTN</name>
<dbReference type="InterPro" id="IPR036388">
    <property type="entry name" value="WH-like_DNA-bd_sf"/>
</dbReference>
<dbReference type="AlphaFoldDB" id="A0A939FAF7"/>
<dbReference type="SUPFAM" id="SSF46894">
    <property type="entry name" value="C-terminal effector domain of the bipartite response regulators"/>
    <property type="match status" value="1"/>
</dbReference>
<dbReference type="SUPFAM" id="SSF46785">
    <property type="entry name" value="Winged helix' DNA-binding domain"/>
    <property type="match status" value="1"/>
</dbReference>
<comment type="caution">
    <text evidence="2">The sequence shown here is derived from an EMBL/GenBank/DDBJ whole genome shotgun (WGS) entry which is preliminary data.</text>
</comment>
<dbReference type="Gene3D" id="1.10.10.10">
    <property type="entry name" value="Winged helix-like DNA-binding domain superfamily/Winged helix DNA-binding domain"/>
    <property type="match status" value="2"/>
</dbReference>